<dbReference type="KEGG" id="fps:FP1368"/>
<dbReference type="GeneID" id="66553271"/>
<dbReference type="HOGENOM" id="CLU_2220988_0_0_10"/>
<dbReference type="Proteomes" id="UP000006394">
    <property type="component" value="Chromosome"/>
</dbReference>
<dbReference type="PATRIC" id="fig|402612.5.peg.1386"/>
<dbReference type="STRING" id="402612.FP1368"/>
<proteinExistence type="predicted"/>
<gene>
    <name evidence="1" type="ordered locus">FP1368</name>
</gene>
<evidence type="ECO:0000313" key="2">
    <source>
        <dbReference type="Proteomes" id="UP000006394"/>
    </source>
</evidence>
<dbReference type="OrthoDB" id="1358141at2"/>
<dbReference type="RefSeq" id="WP_011963498.1">
    <property type="nucleotide sequence ID" value="NC_009613.3"/>
</dbReference>
<sequence length="102" mass="11872">MGNIIASNCRICNFSNQFRYGGSRYATTCHVPAINKETLEFENIDYHQEKSSGKYIFYSDNELKGKNNGNIFNNFDLSLNEFNNYCPKCKQKTLDFHITLYC</sequence>
<keyword evidence="2" id="KW-1185">Reference proteome</keyword>
<dbReference type="EnsemblBacteria" id="CAL43451">
    <property type="protein sequence ID" value="CAL43451"/>
    <property type="gene ID" value="FP1368"/>
</dbReference>
<accession>A6GZC8</accession>
<organism evidence="1 2">
    <name type="scientific">Flavobacterium psychrophilum (strain ATCC 49511 / DSM 21280 / CIP 103535 / JIP02/86)</name>
    <dbReference type="NCBI Taxonomy" id="402612"/>
    <lineage>
        <taxon>Bacteria</taxon>
        <taxon>Pseudomonadati</taxon>
        <taxon>Bacteroidota</taxon>
        <taxon>Flavobacteriia</taxon>
        <taxon>Flavobacteriales</taxon>
        <taxon>Flavobacteriaceae</taxon>
        <taxon>Flavobacterium</taxon>
    </lineage>
</organism>
<dbReference type="EMBL" id="AM398681">
    <property type="protein sequence ID" value="CAL43451.1"/>
    <property type="molecule type" value="Genomic_DNA"/>
</dbReference>
<protein>
    <submittedName>
        <fullName evidence="1">Uncharacterized protein</fullName>
    </submittedName>
</protein>
<evidence type="ECO:0000313" key="1">
    <source>
        <dbReference type="EMBL" id="CAL43451.1"/>
    </source>
</evidence>
<dbReference type="eggNOG" id="ENOG502ZM15">
    <property type="taxonomic scope" value="Bacteria"/>
</dbReference>
<dbReference type="AlphaFoldDB" id="A6GZC8"/>
<name>A6GZC8_FLAPJ</name>
<reference evidence="1 2" key="1">
    <citation type="journal article" date="2007" name="Nat. Biotechnol.">
        <title>Complete genome sequence of the fish pathogen Flavobacterium psychrophilum.</title>
        <authorList>
            <person name="Duchaud E."/>
            <person name="Boussaha M."/>
            <person name="Loux V."/>
            <person name="Bernardet J.F."/>
            <person name="Michel C."/>
            <person name="Kerouault B."/>
            <person name="Mondot S."/>
            <person name="Nicolas P."/>
            <person name="Bossy R."/>
            <person name="Caron C."/>
            <person name="Bessieres P."/>
            <person name="Gibrat J.F."/>
            <person name="Claverol S."/>
            <person name="Dumetz F."/>
            <person name="Le Henaff M."/>
            <person name="Benmansour A."/>
        </authorList>
    </citation>
    <scope>NUCLEOTIDE SEQUENCE [LARGE SCALE GENOMIC DNA]</scope>
    <source>
        <strain evidence="2">ATCC 49511 / DSM 21280 / CIP 103535 / JIP02/86</strain>
    </source>
</reference>